<dbReference type="Gene3D" id="1.25.40.1050">
    <property type="match status" value="1"/>
</dbReference>
<feature type="compositionally biased region" description="Basic and acidic residues" evidence="6">
    <location>
        <begin position="1397"/>
        <end position="1436"/>
    </location>
</feature>
<evidence type="ECO:0000259" key="11">
    <source>
        <dbReference type="Pfam" id="PF18334"/>
    </source>
</evidence>
<feature type="compositionally biased region" description="Polar residues" evidence="6">
    <location>
        <begin position="1572"/>
        <end position="1590"/>
    </location>
</feature>
<dbReference type="InterPro" id="IPR027073">
    <property type="entry name" value="5_3_exoribonuclease"/>
</dbReference>
<dbReference type="InterPro" id="IPR047007">
    <property type="entry name" value="XRN1_D1_sf"/>
</dbReference>
<feature type="compositionally biased region" description="Polar residues" evidence="6">
    <location>
        <begin position="1438"/>
        <end position="1451"/>
    </location>
</feature>
<dbReference type="FunFam" id="3.40.50.12390:FF:000002">
    <property type="entry name" value="5'-3' exoribonuclease 1"/>
    <property type="match status" value="1"/>
</dbReference>
<dbReference type="CDD" id="cd18673">
    <property type="entry name" value="PIN_XRN1-2-like"/>
    <property type="match status" value="1"/>
</dbReference>
<evidence type="ECO:0000256" key="2">
    <source>
        <dbReference type="ARBA" id="ARBA00022801"/>
    </source>
</evidence>
<dbReference type="InterPro" id="IPR004859">
    <property type="entry name" value="Xrn1_N"/>
</dbReference>
<evidence type="ECO:0000313" key="13">
    <source>
        <dbReference type="Proteomes" id="UP001360560"/>
    </source>
</evidence>
<feature type="compositionally biased region" description="Pro residues" evidence="6">
    <location>
        <begin position="1532"/>
        <end position="1544"/>
    </location>
</feature>
<dbReference type="GO" id="GO:0005634">
    <property type="term" value="C:nucleus"/>
    <property type="evidence" value="ECO:0007669"/>
    <property type="project" value="TreeGrafter"/>
</dbReference>
<feature type="domain" description="5'-3' exoribonuclease 1 SH3-like" evidence="9">
    <location>
        <begin position="1293"/>
        <end position="1363"/>
    </location>
</feature>
<keyword evidence="2 5" id="KW-0378">Hydrolase</keyword>
<feature type="region of interest" description="Disordered" evidence="6">
    <location>
        <begin position="404"/>
        <end position="439"/>
    </location>
</feature>
<reference evidence="12 13" key="1">
    <citation type="journal article" date="2023" name="Elife">
        <title>Identification of key yeast species and microbe-microbe interactions impacting larval growth of Drosophila in the wild.</title>
        <authorList>
            <person name="Mure A."/>
            <person name="Sugiura Y."/>
            <person name="Maeda R."/>
            <person name="Honda K."/>
            <person name="Sakurai N."/>
            <person name="Takahashi Y."/>
            <person name="Watada M."/>
            <person name="Katoh T."/>
            <person name="Gotoh A."/>
            <person name="Gotoh Y."/>
            <person name="Taniguchi I."/>
            <person name="Nakamura K."/>
            <person name="Hayashi T."/>
            <person name="Katayama T."/>
            <person name="Uemura T."/>
            <person name="Hattori Y."/>
        </authorList>
    </citation>
    <scope>NUCLEOTIDE SEQUENCE [LARGE SCALE GENOMIC DNA]</scope>
    <source>
        <strain evidence="12 13">SC-9</strain>
    </source>
</reference>
<protein>
    <recommendedName>
        <fullName evidence="5">5'-3' exoribonuclease 1</fullName>
        <ecNumber evidence="5">3.1.13.-</ecNumber>
    </recommendedName>
</protein>
<comment type="subcellular location">
    <subcellularLocation>
        <location evidence="5">Cytoplasm</location>
    </subcellularLocation>
</comment>
<feature type="region of interest" description="Disordered" evidence="6">
    <location>
        <begin position="1376"/>
        <end position="1476"/>
    </location>
</feature>
<evidence type="ECO:0000313" key="12">
    <source>
        <dbReference type="EMBL" id="GMM36735.1"/>
    </source>
</evidence>
<dbReference type="InterPro" id="IPR047008">
    <property type="entry name" value="XRN1_SH3_sf"/>
</dbReference>
<dbReference type="PIRSF" id="PIRSF006743">
    <property type="entry name" value="Exonuclease_Xnr1"/>
    <property type="match status" value="1"/>
</dbReference>
<evidence type="ECO:0000256" key="4">
    <source>
        <dbReference type="ARBA" id="ARBA00038299"/>
    </source>
</evidence>
<dbReference type="GO" id="GO:0000184">
    <property type="term" value="P:nuclear-transcribed mRNA catabolic process, nonsense-mediated decay"/>
    <property type="evidence" value="ECO:0007669"/>
    <property type="project" value="UniProtKB-KW"/>
</dbReference>
<feature type="compositionally biased region" description="Low complexity" evidence="6">
    <location>
        <begin position="1591"/>
        <end position="1604"/>
    </location>
</feature>
<feature type="domain" description="Xrn1 helical" evidence="8">
    <location>
        <begin position="292"/>
        <end position="444"/>
    </location>
</feature>
<dbReference type="Gene3D" id="3.40.50.12390">
    <property type="match status" value="2"/>
</dbReference>
<comment type="function">
    <text evidence="5">Multifunctional protein that exhibits several independent functions at different levels of the cellular processes. 5'-3' exonuclease component of the nonsense-mediated mRNA decay (NMD) which is a highly conserved mRNA degradation pathway, an RNA surveillance system whose role is to identify and rid cells of mRNA with premature termination codons and thus prevents accumulation of potentially harmful truncated proteins.</text>
</comment>
<dbReference type="GO" id="GO:0005737">
    <property type="term" value="C:cytoplasm"/>
    <property type="evidence" value="ECO:0007669"/>
    <property type="project" value="UniProtKB-SubCell"/>
</dbReference>
<feature type="domain" description="Xrn1 N-terminal" evidence="7">
    <location>
        <begin position="1"/>
        <end position="240"/>
    </location>
</feature>
<dbReference type="Gene3D" id="2.30.30.30">
    <property type="match status" value="1"/>
</dbReference>
<dbReference type="InterPro" id="IPR041106">
    <property type="entry name" value="XRN1_D2_D3"/>
</dbReference>
<keyword evidence="13" id="KW-1185">Reference proteome</keyword>
<keyword evidence="3 5" id="KW-0269">Exonuclease</keyword>
<dbReference type="GeneID" id="90074710"/>
<evidence type="ECO:0000259" key="9">
    <source>
        <dbReference type="Pfam" id="PF18129"/>
    </source>
</evidence>
<dbReference type="InterPro" id="IPR041385">
    <property type="entry name" value="SH3_12"/>
</dbReference>
<dbReference type="GO" id="GO:0016075">
    <property type="term" value="P:rRNA catabolic process"/>
    <property type="evidence" value="ECO:0007669"/>
    <property type="project" value="TreeGrafter"/>
</dbReference>
<organism evidence="12 13">
    <name type="scientific">Saccharomycopsis crataegensis</name>
    <dbReference type="NCBI Taxonomy" id="43959"/>
    <lineage>
        <taxon>Eukaryota</taxon>
        <taxon>Fungi</taxon>
        <taxon>Dikarya</taxon>
        <taxon>Ascomycota</taxon>
        <taxon>Saccharomycotina</taxon>
        <taxon>Saccharomycetes</taxon>
        <taxon>Saccharomycopsidaceae</taxon>
        <taxon>Saccharomycopsis</taxon>
    </lineage>
</organism>
<dbReference type="RefSeq" id="XP_064853731.1">
    <property type="nucleotide sequence ID" value="XM_064997659.1"/>
</dbReference>
<dbReference type="GO" id="GO:0004534">
    <property type="term" value="F:5'-3' RNA exonuclease activity"/>
    <property type="evidence" value="ECO:0007669"/>
    <property type="project" value="UniProtKB-ARBA"/>
</dbReference>
<keyword evidence="1 5" id="KW-0540">Nuclease</keyword>
<keyword evidence="5" id="KW-0694">RNA-binding</keyword>
<dbReference type="Pfam" id="PF17846">
    <property type="entry name" value="XRN_M"/>
    <property type="match status" value="2"/>
</dbReference>
<evidence type="ECO:0000259" key="10">
    <source>
        <dbReference type="Pfam" id="PF18332"/>
    </source>
</evidence>
<dbReference type="PANTHER" id="PTHR12341:SF7">
    <property type="entry name" value="5'-3' EXORIBONUCLEASE 1"/>
    <property type="match status" value="1"/>
</dbReference>
<comment type="similarity">
    <text evidence="4 5">Belongs to the 5'-3' exonuclease family.</text>
</comment>
<evidence type="ECO:0000256" key="3">
    <source>
        <dbReference type="ARBA" id="ARBA00022839"/>
    </source>
</evidence>
<keyword evidence="5" id="KW-0963">Cytoplasm</keyword>
<keyword evidence="5" id="KW-0866">Nonsense-mediated mRNA decay</keyword>
<feature type="compositionally biased region" description="Basic and acidic residues" evidence="6">
    <location>
        <begin position="111"/>
        <end position="137"/>
    </location>
</feature>
<feature type="compositionally biased region" description="Basic and acidic residues" evidence="6">
    <location>
        <begin position="1376"/>
        <end position="1389"/>
    </location>
</feature>
<dbReference type="Pfam" id="PF18334">
    <property type="entry name" value="XRN1_D2_D3"/>
    <property type="match status" value="1"/>
</dbReference>
<proteinExistence type="inferred from homology"/>
<feature type="region of interest" description="Disordered" evidence="6">
    <location>
        <begin position="111"/>
        <end position="144"/>
    </location>
</feature>
<gene>
    <name evidence="12" type="ORF">DASC09_040600</name>
</gene>
<evidence type="ECO:0000259" key="8">
    <source>
        <dbReference type="Pfam" id="PF17846"/>
    </source>
</evidence>
<dbReference type="Gene3D" id="3.30.1370.250">
    <property type="match status" value="1"/>
</dbReference>
<evidence type="ECO:0000256" key="5">
    <source>
        <dbReference type="PIRNR" id="PIRNR006743"/>
    </source>
</evidence>
<name>A0AAV5QQC8_9ASCO</name>
<dbReference type="Pfam" id="PF03159">
    <property type="entry name" value="XRN_N"/>
    <property type="match status" value="1"/>
</dbReference>
<dbReference type="InterPro" id="IPR016494">
    <property type="entry name" value="5_3_exoribonuclease_1"/>
</dbReference>
<dbReference type="Gene3D" id="2.170.260.40">
    <property type="match status" value="1"/>
</dbReference>
<dbReference type="Gene3D" id="2.30.30.750">
    <property type="match status" value="1"/>
</dbReference>
<evidence type="ECO:0000259" key="7">
    <source>
        <dbReference type="Pfam" id="PF03159"/>
    </source>
</evidence>
<feature type="domain" description="5'-3' exoribonuclease 1 D1" evidence="10">
    <location>
        <begin position="851"/>
        <end position="1038"/>
    </location>
</feature>
<feature type="domain" description="Xrn1 helical" evidence="8">
    <location>
        <begin position="617"/>
        <end position="790"/>
    </location>
</feature>
<sequence>MGVPKFFRFISERWPLISKLIDEDQIPEFDNLYLDMNSILHNCTRATGQKHDDLTESISDDEMYTAIFAYIDHLFNTIKPKKVFYMAIDGVAPRAKMNQQRSRRFRTALEAEKERKRQQEEDDLKGIDSGIDKKKDPSQMFDSNSITPGTEFMAKVSKHIKFFIHKKVSTDANWQNIDVIFSGHEVPGEGEHKIMKYIRTMKSQSDYDPNLRHCIYGLDADLIMLGLVTHEPHFSLLREEVTFGPQRKDKNKGGSTVESLENERFYLLHLSLVREYLELEFSDLQNILKFNYSFERILDDFILIMYVLGNDFLPHLPDLHINKGAFPLLLKTFKKFLINSDGYLNDCGTIDFGRLKIWLDYLSLFEYENYENGNVDIEWFNKKLDNLSLDNENKKKLMELKRKRFEEQTKKSSKAAERKRNEILSKDKGPSNAFSNLEDEVENDDEDVINVVDKKLEEFHQIDESLDNAFSKIFAFTEPWLINIYSSDASRIDPDIISEDDIPILDISNLLVPDNGSLQFDFLKQIAHDFDLIVVQDQELGKISLKLDISGIEPNETDEEYQERISSYNHIIEKYASRFSNVTLAEIEKLNKEFEDSMHHDSQFSNLSNFLEDENFVAWKNQYYQAKFGFTLNDSEKFGKLAHNYLEGLQWVLYYYYKGCPSWSWYYQYYFSPRISDIAVGISDAFKVEFPKDVPFKPFQQLMGVLPARSNTLLPKVYRPLMLEPNSPIIDFYPSEVEIDKNGKTAEWEYVFKLSFVDETRLLEAMKPYDSKLTAEEKARNSYGFDLIYRYNPQVDKFYKSSLPHSFKDLEHDNCIELPYELPLIDGEVKKSRDDDDYYSENMDSKPFNHLCRGAKIGVSSLANFPSLKTLPFTSGLAIDYLVIFNQPSRSESMILNLQNPHEELLEELTIEDIAKKYLNQIVYVSWPYLKEAKVISISDGLLSYELDSNGRVSQQPLGPSDATSFGDRAKSMIQSYHISKGLKIGKVNLVFTTVSTNGLIRNKKGAYVKTFAKKREEYPFQLVVDSVVNPDKRFKEREAKPIDKEFPVDSKVTFLGDIAYGNEATVVGYKSNTELILQVSKVTKNEEPNFGANKAYQERHSVHFFNSNETASKLGIHPIFLSKITSSFLIENVKGRRVNIGLDLKFEGKKLKVLGYTKRNERGWLYSSFAIELIREYKDLFPTFFRNLANCSKNHKSRNLLHIQDLYPKIPDPLKLDETLGKVSTFLDSKKARFNTTSLGSESLNRSNISEIEQFTIQYISRPHNEITRNLKGVPLEAILDNQNSQQLLKKQYFNLGDRVSNVLDGTKVPLFAKGTVVGINVSDEKVTLNIVFDYPLINGNSLNGRLRSTRGLVVDSSHLLNLTHKQFIYHSKSSLERSKYKQSERSGPKPVSKPKVSEKKEKELSKEEKEQIERETKEKAASKRELLSLLKKSEANQGNDTESENNNEQAPTESTTTAAPAPVAAPSTRNIDNDKAAKEVYGAIMSGILKNGSAPAPTSLPPPVFNQSSAPQNFFQSPGGFVPGPGFMNVPPPGAFPPPPPQFFQNPPVMADREASSELKTLLKGPDAKYQTSQALPDNQSLNKPNSTGNKNGRQSNRNNNRGRGGMRGRGRGRGGNRGGSQNGKPLQRTQQQE</sequence>
<dbReference type="Pfam" id="PF18332">
    <property type="entry name" value="XRN1_D1"/>
    <property type="match status" value="1"/>
</dbReference>
<dbReference type="EC" id="3.1.13.-" evidence="5"/>
<feature type="domain" description="Exoribonuclease Xrn1 D2/D3" evidence="11">
    <location>
        <begin position="1042"/>
        <end position="1275"/>
    </location>
</feature>
<dbReference type="Pfam" id="PF18129">
    <property type="entry name" value="SH3_12"/>
    <property type="match status" value="1"/>
</dbReference>
<feature type="compositionally biased region" description="Polar residues" evidence="6">
    <location>
        <begin position="1507"/>
        <end position="1518"/>
    </location>
</feature>
<dbReference type="Proteomes" id="UP001360560">
    <property type="component" value="Unassembled WGS sequence"/>
</dbReference>
<dbReference type="InterPro" id="IPR041412">
    <property type="entry name" value="Xrn1_helical"/>
</dbReference>
<dbReference type="EMBL" id="BTFZ01000011">
    <property type="protein sequence ID" value="GMM36735.1"/>
    <property type="molecule type" value="Genomic_DNA"/>
</dbReference>
<dbReference type="GO" id="GO:0003723">
    <property type="term" value="F:RNA binding"/>
    <property type="evidence" value="ECO:0007669"/>
    <property type="project" value="UniProtKB-KW"/>
</dbReference>
<dbReference type="PANTHER" id="PTHR12341">
    <property type="entry name" value="5'-&gt;3' EXORIBONUCLEASE"/>
    <property type="match status" value="1"/>
</dbReference>
<dbReference type="InterPro" id="IPR040992">
    <property type="entry name" value="XRN1_D1"/>
</dbReference>
<accession>A0AAV5QQC8</accession>
<feature type="compositionally biased region" description="Basic residues" evidence="6">
    <location>
        <begin position="1607"/>
        <end position="1617"/>
    </location>
</feature>
<feature type="compositionally biased region" description="Low complexity" evidence="6">
    <location>
        <begin position="1452"/>
        <end position="1470"/>
    </location>
</feature>
<evidence type="ECO:0000256" key="1">
    <source>
        <dbReference type="ARBA" id="ARBA00022722"/>
    </source>
</evidence>
<evidence type="ECO:0000256" key="6">
    <source>
        <dbReference type="SAM" id="MobiDB-lite"/>
    </source>
</evidence>
<feature type="compositionally biased region" description="Basic and acidic residues" evidence="6">
    <location>
        <begin position="404"/>
        <end position="429"/>
    </location>
</feature>
<comment type="caution">
    <text evidence="12">The sequence shown here is derived from an EMBL/GenBank/DDBJ whole genome shotgun (WGS) entry which is preliminary data.</text>
</comment>
<feature type="region of interest" description="Disordered" evidence="6">
    <location>
        <begin position="1491"/>
        <end position="1636"/>
    </location>
</feature>
<dbReference type="InterPro" id="IPR014722">
    <property type="entry name" value="Rib_uL2_dom2"/>
</dbReference>